<name>A0ABS9EPY7_9BACT</name>
<proteinExistence type="inferred from homology"/>
<dbReference type="InterPro" id="IPR024478">
    <property type="entry name" value="HlyB_4HB_MCP"/>
</dbReference>
<dbReference type="Pfam" id="PF12729">
    <property type="entry name" value="4HB_MCP_1"/>
    <property type="match status" value="1"/>
</dbReference>
<evidence type="ECO:0000259" key="5">
    <source>
        <dbReference type="PROSITE" id="PS50111"/>
    </source>
</evidence>
<feature type="compositionally biased region" description="Basic and acidic residues" evidence="4">
    <location>
        <begin position="467"/>
        <end position="482"/>
    </location>
</feature>
<feature type="domain" description="Methyl-accepting transducer" evidence="5">
    <location>
        <begin position="417"/>
        <end position="653"/>
    </location>
</feature>
<evidence type="ECO:0000313" key="8">
    <source>
        <dbReference type="Proteomes" id="UP001200430"/>
    </source>
</evidence>
<feature type="region of interest" description="Disordered" evidence="4">
    <location>
        <begin position="467"/>
        <end position="488"/>
    </location>
</feature>
<evidence type="ECO:0000256" key="1">
    <source>
        <dbReference type="ARBA" id="ARBA00023224"/>
    </source>
</evidence>
<dbReference type="PANTHER" id="PTHR32089:SF112">
    <property type="entry name" value="LYSOZYME-LIKE PROTEIN-RELATED"/>
    <property type="match status" value="1"/>
</dbReference>
<dbReference type="InterPro" id="IPR004089">
    <property type="entry name" value="MCPsignal_dom"/>
</dbReference>
<dbReference type="Proteomes" id="UP001200430">
    <property type="component" value="Unassembled WGS sequence"/>
</dbReference>
<accession>A0ABS9EPY7</accession>
<gene>
    <name evidence="7" type="ORF">L2W38_10595</name>
</gene>
<comment type="caution">
    <text evidence="7">The sequence shown here is derived from an EMBL/GenBank/DDBJ whole genome shotgun (WGS) entry which is preliminary data.</text>
</comment>
<reference evidence="7 8" key="1">
    <citation type="submission" date="2022-01" db="EMBL/GenBank/DDBJ databases">
        <title>Dethiosulfovibrio faecalis sp. nov., a novel proteolytic, non-sulfur-reducing bacterium isolated from a marine aquaculture solid waste bioreactor.</title>
        <authorList>
            <person name="Grabowski S."/>
            <person name="Apolinario E."/>
            <person name="Schneider N."/>
            <person name="Marshall C.W."/>
            <person name="Sowers K.R."/>
        </authorList>
    </citation>
    <scope>NUCLEOTIDE SEQUENCE [LARGE SCALE GENOMIC DNA]</scope>
    <source>
        <strain evidence="7 8">DSM 12537</strain>
    </source>
</reference>
<evidence type="ECO:0000259" key="6">
    <source>
        <dbReference type="PROSITE" id="PS50885"/>
    </source>
</evidence>
<dbReference type="PROSITE" id="PS50885">
    <property type="entry name" value="HAMP"/>
    <property type="match status" value="1"/>
</dbReference>
<keyword evidence="1 3" id="KW-0807">Transducer</keyword>
<feature type="domain" description="HAMP" evidence="6">
    <location>
        <begin position="343"/>
        <end position="398"/>
    </location>
</feature>
<dbReference type="EMBL" id="JAKGUD010000012">
    <property type="protein sequence ID" value="MCF4143260.1"/>
    <property type="molecule type" value="Genomic_DNA"/>
</dbReference>
<organism evidence="7 8">
    <name type="scientific">Dethiosulfovibrio marinus</name>
    <dbReference type="NCBI Taxonomy" id="133532"/>
    <lineage>
        <taxon>Bacteria</taxon>
        <taxon>Thermotogati</taxon>
        <taxon>Synergistota</taxon>
        <taxon>Synergistia</taxon>
        <taxon>Synergistales</taxon>
        <taxon>Dethiosulfovibrionaceae</taxon>
        <taxon>Dethiosulfovibrio</taxon>
    </lineage>
</organism>
<dbReference type="RefSeq" id="WP_236099962.1">
    <property type="nucleotide sequence ID" value="NZ_JAKGUD010000012.1"/>
</dbReference>
<dbReference type="InterPro" id="IPR003660">
    <property type="entry name" value="HAMP_dom"/>
</dbReference>
<dbReference type="Pfam" id="PF13682">
    <property type="entry name" value="CZB"/>
    <property type="match status" value="1"/>
</dbReference>
<dbReference type="CDD" id="cd11386">
    <property type="entry name" value="MCP_signal"/>
    <property type="match status" value="1"/>
</dbReference>
<dbReference type="Pfam" id="PF00015">
    <property type="entry name" value="MCPsignal"/>
    <property type="match status" value="1"/>
</dbReference>
<dbReference type="Gene3D" id="6.10.340.10">
    <property type="match status" value="1"/>
</dbReference>
<evidence type="ECO:0000256" key="2">
    <source>
        <dbReference type="ARBA" id="ARBA00029447"/>
    </source>
</evidence>
<dbReference type="Gene3D" id="1.10.287.950">
    <property type="entry name" value="Methyl-accepting chemotaxis protein"/>
    <property type="match status" value="1"/>
</dbReference>
<dbReference type="Gene3D" id="1.20.120.30">
    <property type="entry name" value="Aspartate receptor, ligand-binding domain"/>
    <property type="match status" value="1"/>
</dbReference>
<dbReference type="PROSITE" id="PS50111">
    <property type="entry name" value="CHEMOTAXIS_TRANSDUC_2"/>
    <property type="match status" value="1"/>
</dbReference>
<evidence type="ECO:0000313" key="7">
    <source>
        <dbReference type="EMBL" id="MCF4143260.1"/>
    </source>
</evidence>
<evidence type="ECO:0000256" key="4">
    <source>
        <dbReference type="SAM" id="MobiDB-lite"/>
    </source>
</evidence>
<comment type="similarity">
    <text evidence="2">Belongs to the methyl-accepting chemotaxis (MCP) protein family.</text>
</comment>
<dbReference type="PANTHER" id="PTHR32089">
    <property type="entry name" value="METHYL-ACCEPTING CHEMOTAXIS PROTEIN MCPB"/>
    <property type="match status" value="1"/>
</dbReference>
<dbReference type="InterPro" id="IPR025991">
    <property type="entry name" value="Chemoreceptor_zinc-bind_dom"/>
</dbReference>
<dbReference type="SMART" id="SM00283">
    <property type="entry name" value="MA"/>
    <property type="match status" value="1"/>
</dbReference>
<sequence>MRISTKLIGGFLAVAAICAVVGTVGYRGMSSLSESLNVLGTEKVQALKLVEEINSEQLTVAKSAAQLLQEGLPLERRQELYESIKHGFVRAERAIEVFSTIPKSSMEQMAWDSFGPSWESWKGSVEGFLSMCDELDGFGIAAPTAFEADLAKLLSKHEDWVIKLSEAIVTQTKFTGELDPSKCALGSFLSSFRTDNGKLADIFKLISLQHEKLHKSAAFINKLIDRKGTVSNDVMRERLELAYVSRILSPLSNMRGLFRKASDVAQQSVKKYEDMARFYGEEMLHGQQAVVSVMDDVIAVTDGEVNSAAKNGMAMAKKSARTAVVSVAIGVVLALGLGFLLSRSITGPIASVVRFAEKGRDGDLTLEESDFQVGSGGEMARMAEALAEMVSKQRDVVRRILRQAGEFSDGSGTLAALAEEMNASMAEVQSAVDKVAQLAENGAAALQQTSAGVEEIAAGAERTAKFSKETADAAEEGRRSTDEAASEMGKTIDEVNGLGEFTVKTKDNISDLAKSVDAIAGFVTTITTIADQTNLLALNAAIEAARAGEAGRGFAVVAEEVRKLAEESAGAAQEVSKLIDELTDKARQSVSVAGKTEKMVEDVIEKAENSRDKLGTVLNQVDRITEGVEEMAKVAENQSASSQEMASAIESVSRTVMEVAEMMETVRTATDETAKAADGVSQEAQTMSGRADDLVSLVKVFKVDRQDRASGLEPFEG</sequence>
<dbReference type="SUPFAM" id="SSF58104">
    <property type="entry name" value="Methyl-accepting chemotaxis protein (MCP) signaling domain"/>
    <property type="match status" value="1"/>
</dbReference>
<keyword evidence="8" id="KW-1185">Reference proteome</keyword>
<evidence type="ECO:0000256" key="3">
    <source>
        <dbReference type="PROSITE-ProRule" id="PRU00284"/>
    </source>
</evidence>
<protein>
    <submittedName>
        <fullName evidence="7">Methyl-accepting chemotaxis protein</fullName>
    </submittedName>
</protein>